<comment type="caution">
    <text evidence="4">The sequence shown here is derived from an EMBL/GenBank/DDBJ whole genome shotgun (WGS) entry which is preliminary data.</text>
</comment>
<dbReference type="Gene3D" id="3.40.50.1820">
    <property type="entry name" value="alpha/beta hydrolase"/>
    <property type="match status" value="1"/>
</dbReference>
<keyword evidence="2" id="KW-0812">Transmembrane</keyword>
<gene>
    <name evidence="4" type="ORF">AAH991_04060</name>
</gene>
<dbReference type="PANTHER" id="PTHR43433:SF1">
    <property type="entry name" value="BLL5160 PROTEIN"/>
    <property type="match status" value="1"/>
</dbReference>
<organism evidence="4 5">
    <name type="scientific">Microbispora maris</name>
    <dbReference type="NCBI Taxonomy" id="3144104"/>
    <lineage>
        <taxon>Bacteria</taxon>
        <taxon>Bacillati</taxon>
        <taxon>Actinomycetota</taxon>
        <taxon>Actinomycetes</taxon>
        <taxon>Streptosporangiales</taxon>
        <taxon>Streptosporangiaceae</taxon>
        <taxon>Microbispora</taxon>
    </lineage>
</organism>
<evidence type="ECO:0000256" key="1">
    <source>
        <dbReference type="SAM" id="MobiDB-lite"/>
    </source>
</evidence>
<sequence>MPGSLRQDRPAGGRVGALDLAPAWETVSGTATSPRAPTDTGLTDTGPRQAAGTSSTLMTDDGQELHVLVDGSAGTGLTLVFCHGLSLSLDCWENQRRAFAGRAGVVLYDQRGHGRSGRCLPGTATMRRLGEDLRLVLEEVVPPGRVILVGHSMGGMAIMALARRHPELFGRRIAGVALLSTAAGGLAGLTFGLPAYGASLLRPFVPTALRLLCAGGSGGLWGGLWRSLCGVCGLHRGATAGRGHHTFDALLRALVLHYSFASAVPTEVRGAAARIIRSASVGVVRDFYPALMAHDEFAALAVLRAVPTLIMVGEGDLVTPAPHSAAIAAALPSAEFAVLPGTGHAVMLERPLSVNTALGRLMRRVPREGARPERSAREPAARDVAVAC</sequence>
<feature type="region of interest" description="Disordered" evidence="1">
    <location>
        <begin position="27"/>
        <end position="56"/>
    </location>
</feature>
<name>A0ABV0AHD8_9ACTN</name>
<accession>A0ABV0AHD8</accession>
<evidence type="ECO:0000313" key="4">
    <source>
        <dbReference type="EMBL" id="MEN3534267.1"/>
    </source>
</evidence>
<dbReference type="PANTHER" id="PTHR43433">
    <property type="entry name" value="HYDROLASE, ALPHA/BETA FOLD FAMILY PROTEIN"/>
    <property type="match status" value="1"/>
</dbReference>
<protein>
    <submittedName>
        <fullName evidence="4">Alpha/beta hydrolase</fullName>
    </submittedName>
</protein>
<dbReference type="RefSeq" id="WP_346224360.1">
    <property type="nucleotide sequence ID" value="NZ_JBDJAW010000002.1"/>
</dbReference>
<evidence type="ECO:0000259" key="3">
    <source>
        <dbReference type="Pfam" id="PF12697"/>
    </source>
</evidence>
<reference evidence="4 5" key="1">
    <citation type="submission" date="2024-05" db="EMBL/GenBank/DDBJ databases">
        <title>Microbispora sp.ZYX-F-249.</title>
        <authorList>
            <person name="Xie H."/>
        </authorList>
    </citation>
    <scope>NUCLEOTIDE SEQUENCE [LARGE SCALE GENOMIC DNA]</scope>
    <source>
        <strain evidence="4 5">ZYX-F-249</strain>
    </source>
</reference>
<dbReference type="InterPro" id="IPR000073">
    <property type="entry name" value="AB_hydrolase_1"/>
</dbReference>
<dbReference type="Proteomes" id="UP001447516">
    <property type="component" value="Unassembled WGS sequence"/>
</dbReference>
<dbReference type="SUPFAM" id="SSF53474">
    <property type="entry name" value="alpha/beta-Hydrolases"/>
    <property type="match status" value="1"/>
</dbReference>
<dbReference type="GO" id="GO:0016787">
    <property type="term" value="F:hydrolase activity"/>
    <property type="evidence" value="ECO:0007669"/>
    <property type="project" value="UniProtKB-KW"/>
</dbReference>
<dbReference type="EMBL" id="JBDJAW010000002">
    <property type="protein sequence ID" value="MEN3534267.1"/>
    <property type="molecule type" value="Genomic_DNA"/>
</dbReference>
<dbReference type="InterPro" id="IPR029058">
    <property type="entry name" value="AB_hydrolase_fold"/>
</dbReference>
<dbReference type="Pfam" id="PF12697">
    <property type="entry name" value="Abhydrolase_6"/>
    <property type="match status" value="1"/>
</dbReference>
<feature type="compositionally biased region" description="Polar residues" evidence="1">
    <location>
        <begin position="27"/>
        <end position="43"/>
    </location>
</feature>
<dbReference type="InterPro" id="IPR050471">
    <property type="entry name" value="AB_hydrolase"/>
</dbReference>
<feature type="transmembrane region" description="Helical" evidence="2">
    <location>
        <begin position="173"/>
        <end position="196"/>
    </location>
</feature>
<proteinExistence type="predicted"/>
<feature type="domain" description="AB hydrolase-1" evidence="3">
    <location>
        <begin position="79"/>
        <end position="352"/>
    </location>
</feature>
<keyword evidence="5" id="KW-1185">Reference proteome</keyword>
<keyword evidence="2" id="KW-0472">Membrane</keyword>
<keyword evidence="4" id="KW-0378">Hydrolase</keyword>
<keyword evidence="2" id="KW-1133">Transmembrane helix</keyword>
<evidence type="ECO:0000313" key="5">
    <source>
        <dbReference type="Proteomes" id="UP001447516"/>
    </source>
</evidence>
<evidence type="ECO:0000256" key="2">
    <source>
        <dbReference type="SAM" id="Phobius"/>
    </source>
</evidence>